<organism evidence="1 2">
    <name type="scientific">Paenibacillus psychroresistens</name>
    <dbReference type="NCBI Taxonomy" id="1778678"/>
    <lineage>
        <taxon>Bacteria</taxon>
        <taxon>Bacillati</taxon>
        <taxon>Bacillota</taxon>
        <taxon>Bacilli</taxon>
        <taxon>Bacillales</taxon>
        <taxon>Paenibacillaceae</taxon>
        <taxon>Paenibacillus</taxon>
    </lineage>
</organism>
<dbReference type="EMBL" id="CP034235">
    <property type="protein sequence ID" value="QGQ97935.1"/>
    <property type="molecule type" value="Genomic_DNA"/>
</dbReference>
<dbReference type="RefSeq" id="WP_155703030.1">
    <property type="nucleotide sequence ID" value="NZ_CP034235.1"/>
</dbReference>
<accession>A0A6B8RQX0</accession>
<dbReference type="KEGG" id="ppsc:EHS13_25120"/>
<protein>
    <submittedName>
        <fullName evidence="1">Uncharacterized protein</fullName>
    </submittedName>
</protein>
<evidence type="ECO:0000313" key="2">
    <source>
        <dbReference type="Proteomes" id="UP000426246"/>
    </source>
</evidence>
<name>A0A6B8RQX0_9BACL</name>
<dbReference type="AlphaFoldDB" id="A0A6B8RQX0"/>
<evidence type="ECO:0000313" key="1">
    <source>
        <dbReference type="EMBL" id="QGQ97935.1"/>
    </source>
</evidence>
<reference evidence="2" key="1">
    <citation type="submission" date="2018-11" db="EMBL/GenBank/DDBJ databases">
        <title>Complete genome sequence of Paenibacillus sp. ML311-T8.</title>
        <authorList>
            <person name="Nam Y.-D."/>
            <person name="Kang J."/>
            <person name="Chung W.-H."/>
            <person name="Park Y.S."/>
        </authorList>
    </citation>
    <scope>NUCLEOTIDE SEQUENCE [LARGE SCALE GENOMIC DNA]</scope>
    <source>
        <strain evidence="2">ML311-T8</strain>
    </source>
</reference>
<proteinExistence type="predicted"/>
<dbReference type="Proteomes" id="UP000426246">
    <property type="component" value="Chromosome"/>
</dbReference>
<sequence length="75" mass="9154">METLINCVERYVQPENDLICWKMPDISNKMANEINSWYVIHMVNTIQIYRDTEIPKHEDWEYGDLPEPVVTIWRW</sequence>
<keyword evidence="2" id="KW-1185">Reference proteome</keyword>
<gene>
    <name evidence="1" type="ORF">EHS13_25120</name>
</gene>